<dbReference type="FunFam" id="1.20.1240.10:FF:000001">
    <property type="entry name" value="Photosystem I reaction center subunit XI"/>
    <property type="match status" value="1"/>
</dbReference>
<sequence length="189" mass="19709">MAALRASSRLGCTGLRAPLPSRRVLVCRAENKAQVIQPLNGDPFVSMLETPVTSSPLVVSYLSSLPAYRTGVSPLLRGVEIGLAHGFFLPGPFIKLGPLRAVEGVAEIAGSLSAAGLVGILALCLALYGGAQFQSQPPLGVKTLSGRAVQRDSLQTAEGWSGFTAGWLVGGLSGVAWAYILTQILPYYS</sequence>
<evidence type="ECO:0000256" key="7">
    <source>
        <dbReference type="ARBA" id="ARBA00023136"/>
    </source>
</evidence>
<keyword evidence="5" id="KW-0603">Photosystem I</keyword>
<keyword evidence="3" id="KW-0602">Photosynthesis</keyword>
<dbReference type="PANTHER" id="PTHR34803:SF2">
    <property type="entry name" value="PHOTOSYSTEM I REACTION CENTER SUBUNIT XI, CHLOROPLASTIC"/>
    <property type="match status" value="1"/>
</dbReference>
<feature type="transmembrane region" description="Helical" evidence="10">
    <location>
        <begin position="105"/>
        <end position="128"/>
    </location>
</feature>
<accession>A0A0D2MVX4</accession>
<dbReference type="Pfam" id="PF02605">
    <property type="entry name" value="PsaL"/>
    <property type="match status" value="1"/>
</dbReference>
<dbReference type="EMBL" id="KK102171">
    <property type="protein sequence ID" value="KIY98480.1"/>
    <property type="molecule type" value="Genomic_DNA"/>
</dbReference>
<evidence type="ECO:0000256" key="2">
    <source>
        <dbReference type="ARBA" id="ARBA00008820"/>
    </source>
</evidence>
<dbReference type="OrthoDB" id="35506at2759"/>
<evidence type="ECO:0000256" key="3">
    <source>
        <dbReference type="ARBA" id="ARBA00022531"/>
    </source>
</evidence>
<dbReference type="InterPro" id="IPR003757">
    <property type="entry name" value="PSI_PsaL"/>
</dbReference>
<keyword evidence="13" id="KW-1185">Reference proteome</keyword>
<comment type="subcellular location">
    <subcellularLocation>
        <location evidence="1">Membrane</location>
        <topology evidence="1">Multi-pass membrane protein</topology>
    </subcellularLocation>
</comment>
<evidence type="ECO:0000256" key="9">
    <source>
        <dbReference type="ARBA" id="ARBA00070554"/>
    </source>
</evidence>
<dbReference type="RefSeq" id="XP_013897500.1">
    <property type="nucleotide sequence ID" value="XM_014042046.1"/>
</dbReference>
<dbReference type="GO" id="GO:0009535">
    <property type="term" value="C:chloroplast thylakoid membrane"/>
    <property type="evidence" value="ECO:0007669"/>
    <property type="project" value="TreeGrafter"/>
</dbReference>
<evidence type="ECO:0000256" key="1">
    <source>
        <dbReference type="ARBA" id="ARBA00004141"/>
    </source>
</evidence>
<comment type="similarity">
    <text evidence="2">Belongs to the PsaL family.</text>
</comment>
<dbReference type="Proteomes" id="UP000054498">
    <property type="component" value="Unassembled WGS sequence"/>
</dbReference>
<feature type="domain" description="Photosystem I PsaL reaction centre subunit XI" evidence="11">
    <location>
        <begin position="35"/>
        <end position="185"/>
    </location>
</feature>
<dbReference type="KEGG" id="mng:MNEG_9482"/>
<evidence type="ECO:0000256" key="4">
    <source>
        <dbReference type="ARBA" id="ARBA00022692"/>
    </source>
</evidence>
<dbReference type="AlphaFoldDB" id="A0A0D2MVX4"/>
<evidence type="ECO:0000313" key="13">
    <source>
        <dbReference type="Proteomes" id="UP000054498"/>
    </source>
</evidence>
<evidence type="ECO:0000313" key="12">
    <source>
        <dbReference type="EMBL" id="KIY98480.1"/>
    </source>
</evidence>
<evidence type="ECO:0000256" key="10">
    <source>
        <dbReference type="SAM" id="Phobius"/>
    </source>
</evidence>
<dbReference type="GeneID" id="25742357"/>
<organism evidence="12 13">
    <name type="scientific">Monoraphidium neglectum</name>
    <dbReference type="NCBI Taxonomy" id="145388"/>
    <lineage>
        <taxon>Eukaryota</taxon>
        <taxon>Viridiplantae</taxon>
        <taxon>Chlorophyta</taxon>
        <taxon>core chlorophytes</taxon>
        <taxon>Chlorophyceae</taxon>
        <taxon>CS clade</taxon>
        <taxon>Sphaeropleales</taxon>
        <taxon>Selenastraceae</taxon>
        <taxon>Monoraphidium</taxon>
    </lineage>
</organism>
<evidence type="ECO:0000256" key="8">
    <source>
        <dbReference type="ARBA" id="ARBA00032768"/>
    </source>
</evidence>
<dbReference type="InterPro" id="IPR036592">
    <property type="entry name" value="PSI_PsaL_sf"/>
</dbReference>
<reference evidence="12 13" key="1">
    <citation type="journal article" date="2013" name="BMC Genomics">
        <title>Reconstruction of the lipid metabolism for the microalga Monoraphidium neglectum from its genome sequence reveals characteristics suitable for biofuel production.</title>
        <authorList>
            <person name="Bogen C."/>
            <person name="Al-Dilaimi A."/>
            <person name="Albersmeier A."/>
            <person name="Wichmann J."/>
            <person name="Grundmann M."/>
            <person name="Rupp O."/>
            <person name="Lauersen K.J."/>
            <person name="Blifernez-Klassen O."/>
            <person name="Kalinowski J."/>
            <person name="Goesmann A."/>
            <person name="Mussgnug J.H."/>
            <person name="Kruse O."/>
        </authorList>
    </citation>
    <scope>NUCLEOTIDE SEQUENCE [LARGE SCALE GENOMIC DNA]</scope>
    <source>
        <strain evidence="12 13">SAG 48.87</strain>
    </source>
</reference>
<dbReference type="PANTHER" id="PTHR34803">
    <property type="entry name" value="PHOTOSYSTEM I REACTION CENTER SUBUNIT XI, CHLOROPLASTIC"/>
    <property type="match status" value="1"/>
</dbReference>
<keyword evidence="4 10" id="KW-0812">Transmembrane</keyword>
<keyword evidence="6 10" id="KW-1133">Transmembrane helix</keyword>
<dbReference type="Gene3D" id="1.20.1240.10">
    <property type="entry name" value="Photosystem I PsaL, reaction centre subunit XI"/>
    <property type="match status" value="1"/>
</dbReference>
<evidence type="ECO:0000256" key="5">
    <source>
        <dbReference type="ARBA" id="ARBA00022836"/>
    </source>
</evidence>
<dbReference type="InterPro" id="IPR022980">
    <property type="entry name" value="PSI_suXI"/>
</dbReference>
<proteinExistence type="inferred from homology"/>
<dbReference type="SUPFAM" id="SSF81568">
    <property type="entry name" value="Photosystem I reaction center subunit XI, PsaL"/>
    <property type="match status" value="1"/>
</dbReference>
<evidence type="ECO:0000259" key="11">
    <source>
        <dbReference type="Pfam" id="PF02605"/>
    </source>
</evidence>
<dbReference type="GO" id="GO:0015979">
    <property type="term" value="P:photosynthesis"/>
    <property type="evidence" value="ECO:0007669"/>
    <property type="project" value="UniProtKB-KW"/>
</dbReference>
<gene>
    <name evidence="12" type="ORF">MNEG_9482</name>
</gene>
<name>A0A0D2MVX4_9CHLO</name>
<dbReference type="STRING" id="145388.A0A0D2MVX4"/>
<protein>
    <recommendedName>
        <fullName evidence="9">Photosystem I reaction center subunit XI, chloroplastic</fullName>
    </recommendedName>
    <alternativeName>
        <fullName evidence="8">PSI subunit V</fullName>
    </alternativeName>
</protein>
<feature type="transmembrane region" description="Helical" evidence="10">
    <location>
        <begin position="160"/>
        <end position="181"/>
    </location>
</feature>
<dbReference type="GO" id="GO:0009538">
    <property type="term" value="C:photosystem I reaction center"/>
    <property type="evidence" value="ECO:0007669"/>
    <property type="project" value="InterPro"/>
</dbReference>
<evidence type="ECO:0000256" key="6">
    <source>
        <dbReference type="ARBA" id="ARBA00022989"/>
    </source>
</evidence>
<keyword evidence="7 10" id="KW-0472">Membrane</keyword>